<protein>
    <submittedName>
        <fullName evidence="1">Uncharacterized protein</fullName>
    </submittedName>
</protein>
<name>A0A8J8NPU6_HALGN</name>
<gene>
    <name evidence="1" type="ORF">FGO68_gene7473</name>
</gene>
<comment type="caution">
    <text evidence="1">The sequence shown here is derived from an EMBL/GenBank/DDBJ whole genome shotgun (WGS) entry which is preliminary data.</text>
</comment>
<evidence type="ECO:0000313" key="2">
    <source>
        <dbReference type="Proteomes" id="UP000785679"/>
    </source>
</evidence>
<dbReference type="Proteomes" id="UP000785679">
    <property type="component" value="Unassembled WGS sequence"/>
</dbReference>
<sequence length="134" mass="15135">MDCLVIYILKLTKLLCSAPTPLFQCILVILRVHAESIIHELLCTPSTRGSVPSTSGGLLIIDVVALLHDGLFNPVVVFVNNLLLQSIFIQLIYRRQIHVYDYQVKSLLICPLLFQFGEIALDLKYQRVLPFVVD</sequence>
<dbReference type="EMBL" id="RRYP01008543">
    <property type="protein sequence ID" value="TNV79702.1"/>
    <property type="molecule type" value="Genomic_DNA"/>
</dbReference>
<keyword evidence="2" id="KW-1185">Reference proteome</keyword>
<organism evidence="1 2">
    <name type="scientific">Halteria grandinella</name>
    <dbReference type="NCBI Taxonomy" id="5974"/>
    <lineage>
        <taxon>Eukaryota</taxon>
        <taxon>Sar</taxon>
        <taxon>Alveolata</taxon>
        <taxon>Ciliophora</taxon>
        <taxon>Intramacronucleata</taxon>
        <taxon>Spirotrichea</taxon>
        <taxon>Stichotrichia</taxon>
        <taxon>Sporadotrichida</taxon>
        <taxon>Halteriidae</taxon>
        <taxon>Halteria</taxon>
    </lineage>
</organism>
<reference evidence="1" key="1">
    <citation type="submission" date="2019-06" db="EMBL/GenBank/DDBJ databases">
        <authorList>
            <person name="Zheng W."/>
        </authorList>
    </citation>
    <scope>NUCLEOTIDE SEQUENCE</scope>
    <source>
        <strain evidence="1">QDHG01</strain>
    </source>
</reference>
<evidence type="ECO:0000313" key="1">
    <source>
        <dbReference type="EMBL" id="TNV79702.1"/>
    </source>
</evidence>
<proteinExistence type="predicted"/>
<accession>A0A8J8NPU6</accession>
<dbReference type="AlphaFoldDB" id="A0A8J8NPU6"/>